<organism evidence="1">
    <name type="scientific">marine sediment metagenome</name>
    <dbReference type="NCBI Taxonomy" id="412755"/>
    <lineage>
        <taxon>unclassified sequences</taxon>
        <taxon>metagenomes</taxon>
        <taxon>ecological metagenomes</taxon>
    </lineage>
</organism>
<gene>
    <name evidence="1" type="ORF">S01H1_52034</name>
</gene>
<sequence>LTEQQFILYNARFCKAVQPVGGRVKEVDGGRTACLEDGLTVDGHLPNQVGGRLLLRREKAYPEKSPQQE</sequence>
<name>X0WRU4_9ZZZZ</name>
<accession>X0WRU4</accession>
<protein>
    <submittedName>
        <fullName evidence="1">Uncharacterized protein</fullName>
    </submittedName>
</protein>
<reference evidence="1" key="1">
    <citation type="journal article" date="2014" name="Front. Microbiol.">
        <title>High frequency of phylogenetically diverse reductive dehalogenase-homologous genes in deep subseafloor sedimentary metagenomes.</title>
        <authorList>
            <person name="Kawai M."/>
            <person name="Futagami T."/>
            <person name="Toyoda A."/>
            <person name="Takaki Y."/>
            <person name="Nishi S."/>
            <person name="Hori S."/>
            <person name="Arai W."/>
            <person name="Tsubouchi T."/>
            <person name="Morono Y."/>
            <person name="Uchiyama I."/>
            <person name="Ito T."/>
            <person name="Fujiyama A."/>
            <person name="Inagaki F."/>
            <person name="Takami H."/>
        </authorList>
    </citation>
    <scope>NUCLEOTIDE SEQUENCE</scope>
    <source>
        <strain evidence="1">Expedition CK06-06</strain>
    </source>
</reference>
<dbReference type="EMBL" id="BARS01033614">
    <property type="protein sequence ID" value="GAG27258.1"/>
    <property type="molecule type" value="Genomic_DNA"/>
</dbReference>
<dbReference type="AlphaFoldDB" id="X0WRU4"/>
<evidence type="ECO:0000313" key="1">
    <source>
        <dbReference type="EMBL" id="GAG27258.1"/>
    </source>
</evidence>
<proteinExistence type="predicted"/>
<feature type="non-terminal residue" evidence="1">
    <location>
        <position position="1"/>
    </location>
</feature>
<comment type="caution">
    <text evidence="1">The sequence shown here is derived from an EMBL/GenBank/DDBJ whole genome shotgun (WGS) entry which is preliminary data.</text>
</comment>